<dbReference type="InterPro" id="IPR011055">
    <property type="entry name" value="Dup_hybrid_motif"/>
</dbReference>
<dbReference type="Pfam" id="PF13511">
    <property type="entry name" value="DUF4124"/>
    <property type="match status" value="1"/>
</dbReference>
<evidence type="ECO:0000259" key="2">
    <source>
        <dbReference type="Pfam" id="PF01551"/>
    </source>
</evidence>
<organism evidence="4 5">
    <name type="scientific">Microbulbifer echini</name>
    <dbReference type="NCBI Taxonomy" id="1529067"/>
    <lineage>
        <taxon>Bacteria</taxon>
        <taxon>Pseudomonadati</taxon>
        <taxon>Pseudomonadota</taxon>
        <taxon>Gammaproteobacteria</taxon>
        <taxon>Cellvibrionales</taxon>
        <taxon>Microbulbiferaceae</taxon>
        <taxon>Microbulbifer</taxon>
    </lineage>
</organism>
<feature type="domain" description="DUF4124" evidence="3">
    <location>
        <begin position="19"/>
        <end position="59"/>
    </location>
</feature>
<evidence type="ECO:0000259" key="3">
    <source>
        <dbReference type="Pfam" id="PF13511"/>
    </source>
</evidence>
<dbReference type="Gene3D" id="2.70.70.10">
    <property type="entry name" value="Glucose Permease (Domain IIA)"/>
    <property type="match status" value="1"/>
</dbReference>
<name>A0ABV4NRM7_9GAMM</name>
<feature type="signal peptide" evidence="1">
    <location>
        <begin position="1"/>
        <end position="25"/>
    </location>
</feature>
<accession>A0ABV4NRM7</accession>
<dbReference type="EMBL" id="JBGMEL010000013">
    <property type="protein sequence ID" value="MFA0791611.1"/>
    <property type="molecule type" value="Genomic_DNA"/>
</dbReference>
<evidence type="ECO:0000313" key="5">
    <source>
        <dbReference type="Proteomes" id="UP001569414"/>
    </source>
</evidence>
<reference evidence="4 5" key="1">
    <citation type="submission" date="2024-08" db="EMBL/GenBank/DDBJ databases">
        <authorList>
            <person name="Ishaq N."/>
        </authorList>
    </citation>
    <scope>NUCLEOTIDE SEQUENCE [LARGE SCALE GENOMIC DNA]</scope>
    <source>
        <strain evidence="4 5">JCM 30400</strain>
    </source>
</reference>
<dbReference type="InterPro" id="IPR050570">
    <property type="entry name" value="Cell_wall_metabolism_enzyme"/>
</dbReference>
<dbReference type="SUPFAM" id="SSF51261">
    <property type="entry name" value="Duplicated hybrid motif"/>
    <property type="match status" value="1"/>
</dbReference>
<evidence type="ECO:0000256" key="1">
    <source>
        <dbReference type="SAM" id="SignalP"/>
    </source>
</evidence>
<dbReference type="Proteomes" id="UP001569414">
    <property type="component" value="Unassembled WGS sequence"/>
</dbReference>
<feature type="chain" id="PRO_5045454573" evidence="1">
    <location>
        <begin position="26"/>
        <end position="313"/>
    </location>
</feature>
<sequence length="313" mass="35289">MKIKMLTLRHLLLVASFMFTQNALSGQIYKFKDENGNWTFSDKKPTSELELEIIERRPAMVKNRKPKIYLSEGSNKHTISAINPYHAPIEVEIKIISEKSEEITFRKVMPPSSKISLYDSKDVVDRFLYSWVLGSPQTTESSYIYHLPISSLQEHRISQSFNGNFSHHKPSNKYAVDIAMPIGTYISAARGGTVIWVKDDYHMGGAKKYFLDKANYVSVLHSDGSYATYAHILQETAMVKPGDKVKAGDILARSGSSGFSTGPHLHFVIRKNIGFSAVSVPFKFLNEDGESFVPQKGMMVFNHMAPIQEIETL</sequence>
<dbReference type="InterPro" id="IPR016047">
    <property type="entry name" value="M23ase_b-sheet_dom"/>
</dbReference>
<comment type="caution">
    <text evidence="4">The sequence shown here is derived from an EMBL/GenBank/DDBJ whole genome shotgun (WGS) entry which is preliminary data.</text>
</comment>
<evidence type="ECO:0000313" key="4">
    <source>
        <dbReference type="EMBL" id="MFA0791611.1"/>
    </source>
</evidence>
<dbReference type="PANTHER" id="PTHR21666">
    <property type="entry name" value="PEPTIDASE-RELATED"/>
    <property type="match status" value="1"/>
</dbReference>
<feature type="domain" description="M23ase beta-sheet core" evidence="2">
    <location>
        <begin position="173"/>
        <end position="272"/>
    </location>
</feature>
<keyword evidence="1" id="KW-0732">Signal</keyword>
<protein>
    <submittedName>
        <fullName evidence="4">Peptidoglycan DD-metalloendopeptidase family protein</fullName>
    </submittedName>
</protein>
<keyword evidence="5" id="KW-1185">Reference proteome</keyword>
<dbReference type="InterPro" id="IPR025392">
    <property type="entry name" value="DUF4124"/>
</dbReference>
<dbReference type="CDD" id="cd12797">
    <property type="entry name" value="M23_peptidase"/>
    <property type="match status" value="1"/>
</dbReference>
<gene>
    <name evidence="4" type="ORF">ACCI51_13715</name>
</gene>
<dbReference type="RefSeq" id="WP_299582884.1">
    <property type="nucleotide sequence ID" value="NZ_JBGMEL010000013.1"/>
</dbReference>
<dbReference type="Pfam" id="PF01551">
    <property type="entry name" value="Peptidase_M23"/>
    <property type="match status" value="1"/>
</dbReference>
<dbReference type="PANTHER" id="PTHR21666:SF294">
    <property type="entry name" value="PEPTIDASE M23"/>
    <property type="match status" value="1"/>
</dbReference>
<proteinExistence type="predicted"/>